<proteinExistence type="predicted"/>
<protein>
    <recommendedName>
        <fullName evidence="3">HindIII family type II restriction endonuclease</fullName>
    </recommendedName>
</protein>
<dbReference type="InterPro" id="IPR038373">
    <property type="entry name" value="Restrct_endonuc_II_HindIII_sf"/>
</dbReference>
<dbReference type="Proteomes" id="UP000178315">
    <property type="component" value="Unassembled WGS sequence"/>
</dbReference>
<comment type="caution">
    <text evidence="1">The sequence shown here is derived from an EMBL/GenBank/DDBJ whole genome shotgun (WGS) entry which is preliminary data.</text>
</comment>
<evidence type="ECO:0000313" key="1">
    <source>
        <dbReference type="EMBL" id="OGY73434.1"/>
    </source>
</evidence>
<sequence length="289" mass="33642">MKKSFRKQIIDDIFQFSNKSNSFELIEKKYQPIKKETLIAELIQVGIMPEVFEHDSSEEKLWSKFSDIILAKSLELLGLKSEVLRTRGNSADVYSKAKNYTLVSDAKCFRLSRTAKNQKDFKVKALDDWRRQDTYALLVSPLSQYPADRSQIYHQAIEQNVTLLSYVHLQFLIDKGIKGDLEKLWKTSACVKKNYKAADQKRGTTYWHAIDTLICEITKQPLGILKKYKEQEIGKTKEVGQEGINYWTSKIEEFKKLNREQAIKLLIKAQKIEQKIETIKKAIERVNII</sequence>
<gene>
    <name evidence="1" type="ORF">A3H61_04765</name>
</gene>
<dbReference type="AlphaFoldDB" id="A0A1G2A997"/>
<dbReference type="EMBL" id="MHJU01000012">
    <property type="protein sequence ID" value="OGY73434.1"/>
    <property type="molecule type" value="Genomic_DNA"/>
</dbReference>
<name>A0A1G2A997_9BACT</name>
<reference evidence="1 2" key="1">
    <citation type="journal article" date="2016" name="Nat. Commun.">
        <title>Thousands of microbial genomes shed light on interconnected biogeochemical processes in an aquifer system.</title>
        <authorList>
            <person name="Anantharaman K."/>
            <person name="Brown C.T."/>
            <person name="Hug L.A."/>
            <person name="Sharon I."/>
            <person name="Castelle C.J."/>
            <person name="Probst A.J."/>
            <person name="Thomas B.C."/>
            <person name="Singh A."/>
            <person name="Wilkins M.J."/>
            <person name="Karaoz U."/>
            <person name="Brodie E.L."/>
            <person name="Williams K.H."/>
            <person name="Hubbard S.S."/>
            <person name="Banfield J.F."/>
        </authorList>
    </citation>
    <scope>NUCLEOTIDE SEQUENCE [LARGE SCALE GENOMIC DNA]</scope>
</reference>
<dbReference type="Gene3D" id="3.40.91.70">
    <property type="entry name" value="Type II restriction endonuclease, HindIII"/>
    <property type="match status" value="1"/>
</dbReference>
<evidence type="ECO:0000313" key="2">
    <source>
        <dbReference type="Proteomes" id="UP000178315"/>
    </source>
</evidence>
<dbReference type="Pfam" id="PF09518">
    <property type="entry name" value="RE_HindIII"/>
    <property type="match status" value="1"/>
</dbReference>
<evidence type="ECO:0008006" key="3">
    <source>
        <dbReference type="Google" id="ProtNLM"/>
    </source>
</evidence>
<dbReference type="InterPro" id="IPR019043">
    <property type="entry name" value="Restrct_endonuc_II_HindIII"/>
</dbReference>
<organism evidence="1 2">
    <name type="scientific">Candidatus Jacksonbacteria bacterium RIFCSPLOWO2_02_FULL_44_20</name>
    <dbReference type="NCBI Taxonomy" id="1798460"/>
    <lineage>
        <taxon>Bacteria</taxon>
        <taxon>Candidatus Jacksoniibacteriota</taxon>
    </lineage>
</organism>
<dbReference type="Gene3D" id="6.10.250.1510">
    <property type="match status" value="1"/>
</dbReference>
<accession>A0A1G2A997</accession>